<proteinExistence type="predicted"/>
<name>A0A8S5LRU9_9CAUD</name>
<evidence type="ECO:0000256" key="1">
    <source>
        <dbReference type="SAM" id="MobiDB-lite"/>
    </source>
</evidence>
<evidence type="ECO:0000313" key="2">
    <source>
        <dbReference type="EMBL" id="DAD72773.1"/>
    </source>
</evidence>
<protein>
    <submittedName>
        <fullName evidence="2">Tail tube protein</fullName>
    </submittedName>
</protein>
<reference evidence="2" key="1">
    <citation type="journal article" date="2021" name="Proc. Natl. Acad. Sci. U.S.A.">
        <title>A Catalog of Tens of Thousands of Viruses from Human Metagenomes Reveals Hidden Associations with Chronic Diseases.</title>
        <authorList>
            <person name="Tisza M.J."/>
            <person name="Buck C.B."/>
        </authorList>
    </citation>
    <scope>NUCLEOTIDE SEQUENCE</scope>
    <source>
        <strain evidence="2">CtYBm1</strain>
    </source>
</reference>
<sequence>MAKLVFDEIGKRFYETGVSEAVLYPQDETGNYPKGVAWNGITSAKENPTGAEASEHYADNMLFFSITGPEKFEGTIEAFSSPKEFDACDGMAEPVKGLRAHGQARQPFGFAFKSILGNDVKGENFGYKIHLWYGCKAAPSERDYSTVNESPEPQNPSWSVKSTPAKFTGYKPVSTLTIVSTDVEPEKLKKLEDALYGTETEQAYLPLPDKVKELLS</sequence>
<feature type="compositionally biased region" description="Polar residues" evidence="1">
    <location>
        <begin position="145"/>
        <end position="161"/>
    </location>
</feature>
<feature type="region of interest" description="Disordered" evidence="1">
    <location>
        <begin position="142"/>
        <end position="161"/>
    </location>
</feature>
<dbReference type="EMBL" id="BK014726">
    <property type="protein sequence ID" value="DAD72773.1"/>
    <property type="molecule type" value="Genomic_DNA"/>
</dbReference>
<accession>A0A8S5LRU9</accession>
<organism evidence="2">
    <name type="scientific">Siphoviridae sp. ctYBm1</name>
    <dbReference type="NCBI Taxonomy" id="2826374"/>
    <lineage>
        <taxon>Viruses</taxon>
        <taxon>Duplodnaviria</taxon>
        <taxon>Heunggongvirae</taxon>
        <taxon>Uroviricota</taxon>
        <taxon>Caudoviricetes</taxon>
    </lineage>
</organism>